<protein>
    <recommendedName>
        <fullName evidence="3">Transposase DDE domain-containing protein</fullName>
    </recommendedName>
</protein>
<evidence type="ECO:0000313" key="2">
    <source>
        <dbReference type="Proteomes" id="UP000425960"/>
    </source>
</evidence>
<evidence type="ECO:0008006" key="3">
    <source>
        <dbReference type="Google" id="ProtNLM"/>
    </source>
</evidence>
<reference evidence="1 2" key="1">
    <citation type="submission" date="2019-11" db="EMBL/GenBank/DDBJ databases">
        <title>Comparative genomics of hydrocarbon-degrading Desulfosarcina strains.</title>
        <authorList>
            <person name="Watanabe M."/>
            <person name="Kojima H."/>
            <person name="Fukui M."/>
        </authorList>
    </citation>
    <scope>NUCLEOTIDE SEQUENCE [LARGE SCALE GENOMIC DNA]</scope>
    <source>
        <strain evidence="1 2">28bB2T</strain>
    </source>
</reference>
<sequence>MFKWVNSIDYRFGPNDKKSQILHVVECQERWQQVNPQTGQLEDKSSRHVWLSSKPLNRFNLHERCNLGARARWGIETGILVEKHHGYRYEHCFSYNWNVMKGYHYLMRLGHMFNVLARYSERLAKVVKDTGVRGLIHFIRETIANPWLDYEWLEIRLAAPFQLRLV</sequence>
<accession>A0A5K7ZUW5</accession>
<gene>
    <name evidence="1" type="ORF">DSCO28_45850</name>
</gene>
<dbReference type="KEGG" id="dov:DSCO28_45850"/>
<proteinExistence type="predicted"/>
<dbReference type="Proteomes" id="UP000425960">
    <property type="component" value="Chromosome"/>
</dbReference>
<evidence type="ECO:0000313" key="1">
    <source>
        <dbReference type="EMBL" id="BBO84019.1"/>
    </source>
</evidence>
<dbReference type="AlphaFoldDB" id="A0A5K7ZUW5"/>
<dbReference type="RefSeq" id="WP_155324075.1">
    <property type="nucleotide sequence ID" value="NZ_AP021876.1"/>
</dbReference>
<organism evidence="1 2">
    <name type="scientific">Desulfosarcina ovata subsp. sediminis</name>
    <dbReference type="NCBI Taxonomy" id="885957"/>
    <lineage>
        <taxon>Bacteria</taxon>
        <taxon>Pseudomonadati</taxon>
        <taxon>Thermodesulfobacteriota</taxon>
        <taxon>Desulfobacteria</taxon>
        <taxon>Desulfobacterales</taxon>
        <taxon>Desulfosarcinaceae</taxon>
        <taxon>Desulfosarcina</taxon>
    </lineage>
</organism>
<dbReference type="EMBL" id="AP021876">
    <property type="protein sequence ID" value="BBO84019.1"/>
    <property type="molecule type" value="Genomic_DNA"/>
</dbReference>
<name>A0A5K7ZUW5_9BACT</name>